<proteinExistence type="predicted"/>
<gene>
    <name evidence="2" type="ORF">CA12_00570</name>
</gene>
<dbReference type="Proteomes" id="UP000318741">
    <property type="component" value="Chromosome"/>
</dbReference>
<keyword evidence="3" id="KW-1185">Reference proteome</keyword>
<dbReference type="EMBL" id="CP036265">
    <property type="protein sequence ID" value="QDT13989.1"/>
    <property type="molecule type" value="Genomic_DNA"/>
</dbReference>
<sequence>MSAVAESLLCDRCGAPLTVGPRARFVTCTHCGARLSVHRSDSAAWTETLEEVAAATGRIEAKLDALHRRPQLDALEQEWERMQDELGVPVRLGRRRPPTAKDASHMALGFQTLAVLTFGAIAIGAALKGEGGAFLFGLLWASGVGALMWCLAWLAQRGGIERVQRYEAAERDYRRRRAELLGGSEAAGERRGEAR</sequence>
<dbReference type="AlphaFoldDB" id="A0A517P3P3"/>
<name>A0A517P3P3_9PLAN</name>
<reference evidence="2 3" key="1">
    <citation type="submission" date="2019-02" db="EMBL/GenBank/DDBJ databases">
        <title>Deep-cultivation of Planctomycetes and their phenomic and genomic characterization uncovers novel biology.</title>
        <authorList>
            <person name="Wiegand S."/>
            <person name="Jogler M."/>
            <person name="Boedeker C."/>
            <person name="Pinto D."/>
            <person name="Vollmers J."/>
            <person name="Rivas-Marin E."/>
            <person name="Kohn T."/>
            <person name="Peeters S.H."/>
            <person name="Heuer A."/>
            <person name="Rast P."/>
            <person name="Oberbeckmann S."/>
            <person name="Bunk B."/>
            <person name="Jeske O."/>
            <person name="Meyerdierks A."/>
            <person name="Storesund J.E."/>
            <person name="Kallscheuer N."/>
            <person name="Luecker S."/>
            <person name="Lage O.M."/>
            <person name="Pohl T."/>
            <person name="Merkel B.J."/>
            <person name="Hornburger P."/>
            <person name="Mueller R.-W."/>
            <person name="Bruemmer F."/>
            <person name="Labrenz M."/>
            <person name="Spormann A.M."/>
            <person name="Op den Camp H."/>
            <person name="Overmann J."/>
            <person name="Amann R."/>
            <person name="Jetten M.S.M."/>
            <person name="Mascher T."/>
            <person name="Medema M.H."/>
            <person name="Devos D.P."/>
            <person name="Kaster A.-K."/>
            <person name="Ovreas L."/>
            <person name="Rohde M."/>
            <person name="Galperin M.Y."/>
            <person name="Jogler C."/>
        </authorList>
    </citation>
    <scope>NUCLEOTIDE SEQUENCE [LARGE SCALE GENOMIC DNA]</scope>
    <source>
        <strain evidence="2 3">CA12</strain>
    </source>
</reference>
<dbReference type="KEGG" id="acaf:CA12_00570"/>
<organism evidence="2 3">
    <name type="scientific">Alienimonas californiensis</name>
    <dbReference type="NCBI Taxonomy" id="2527989"/>
    <lineage>
        <taxon>Bacteria</taxon>
        <taxon>Pseudomonadati</taxon>
        <taxon>Planctomycetota</taxon>
        <taxon>Planctomycetia</taxon>
        <taxon>Planctomycetales</taxon>
        <taxon>Planctomycetaceae</taxon>
        <taxon>Alienimonas</taxon>
    </lineage>
</organism>
<accession>A0A517P3P3</accession>
<dbReference type="RefSeq" id="WP_145356605.1">
    <property type="nucleotide sequence ID" value="NZ_CP036265.1"/>
</dbReference>
<dbReference type="OrthoDB" id="292153at2"/>
<evidence type="ECO:0000313" key="2">
    <source>
        <dbReference type="EMBL" id="QDT13989.1"/>
    </source>
</evidence>
<keyword evidence="1" id="KW-0472">Membrane</keyword>
<keyword evidence="1" id="KW-1133">Transmembrane helix</keyword>
<feature type="transmembrane region" description="Helical" evidence="1">
    <location>
        <begin position="105"/>
        <end position="127"/>
    </location>
</feature>
<evidence type="ECO:0000313" key="3">
    <source>
        <dbReference type="Proteomes" id="UP000318741"/>
    </source>
</evidence>
<keyword evidence="1" id="KW-0812">Transmembrane</keyword>
<feature type="transmembrane region" description="Helical" evidence="1">
    <location>
        <begin position="133"/>
        <end position="155"/>
    </location>
</feature>
<protein>
    <submittedName>
        <fullName evidence="2">Uncharacterized protein</fullName>
    </submittedName>
</protein>
<evidence type="ECO:0000256" key="1">
    <source>
        <dbReference type="SAM" id="Phobius"/>
    </source>
</evidence>